<dbReference type="Proteomes" id="UP001596548">
    <property type="component" value="Unassembled WGS sequence"/>
</dbReference>
<evidence type="ECO:0000313" key="2">
    <source>
        <dbReference type="EMBL" id="MFC7276437.1"/>
    </source>
</evidence>
<organism evidence="2 3">
    <name type="scientific">Paractinoplanes rhizophilus</name>
    <dbReference type="NCBI Taxonomy" id="1416877"/>
    <lineage>
        <taxon>Bacteria</taxon>
        <taxon>Bacillati</taxon>
        <taxon>Actinomycetota</taxon>
        <taxon>Actinomycetes</taxon>
        <taxon>Micromonosporales</taxon>
        <taxon>Micromonosporaceae</taxon>
        <taxon>Paractinoplanes</taxon>
    </lineage>
</organism>
<comment type="caution">
    <text evidence="2">The sequence shown here is derived from an EMBL/GenBank/DDBJ whole genome shotgun (WGS) entry which is preliminary data.</text>
</comment>
<evidence type="ECO:0000313" key="3">
    <source>
        <dbReference type="Proteomes" id="UP001596548"/>
    </source>
</evidence>
<proteinExistence type="predicted"/>
<evidence type="ECO:0000256" key="1">
    <source>
        <dbReference type="SAM" id="MobiDB-lite"/>
    </source>
</evidence>
<dbReference type="EMBL" id="JBHTBJ010000014">
    <property type="protein sequence ID" value="MFC7276437.1"/>
    <property type="molecule type" value="Genomic_DNA"/>
</dbReference>
<feature type="region of interest" description="Disordered" evidence="1">
    <location>
        <begin position="120"/>
        <end position="141"/>
    </location>
</feature>
<name>A0ABW2HWF1_9ACTN</name>
<dbReference type="RefSeq" id="WP_378970763.1">
    <property type="nucleotide sequence ID" value="NZ_JBHTBJ010000014.1"/>
</dbReference>
<protein>
    <submittedName>
        <fullName evidence="2">Uncharacterized protein</fullName>
    </submittedName>
</protein>
<reference evidence="3" key="1">
    <citation type="journal article" date="2019" name="Int. J. Syst. Evol. Microbiol.">
        <title>The Global Catalogue of Microorganisms (GCM) 10K type strain sequencing project: providing services to taxonomists for standard genome sequencing and annotation.</title>
        <authorList>
            <consortium name="The Broad Institute Genomics Platform"/>
            <consortium name="The Broad Institute Genome Sequencing Center for Infectious Disease"/>
            <person name="Wu L."/>
            <person name="Ma J."/>
        </authorList>
    </citation>
    <scope>NUCLEOTIDE SEQUENCE [LARGE SCALE GENOMIC DNA]</scope>
    <source>
        <strain evidence="3">XZYJT-10</strain>
    </source>
</reference>
<gene>
    <name evidence="2" type="ORF">ACFQS1_20780</name>
</gene>
<sequence length="141" mass="15290">MADVGSVSSWVSSGLTSASLALAAFTYFRAGEDRRRSQVARVSIWWINPRRALVRNSNEAAVTVQALVPDTASSERLELGPGETRGLLLPASLDGRAADVALTIVDSYARSWIRRGGGSLKRISKPGPPPETARTLRWEDR</sequence>
<keyword evidence="3" id="KW-1185">Reference proteome</keyword>
<accession>A0ABW2HWF1</accession>